<dbReference type="AlphaFoldDB" id="A0A1N5W0E5"/>
<dbReference type="EMBL" id="FSQT01000001">
    <property type="protein sequence ID" value="SIM78798.1"/>
    <property type="molecule type" value="Genomic_DNA"/>
</dbReference>
<dbReference type="STRING" id="709881.SAMN04489832_2041"/>
<dbReference type="GO" id="GO:0006508">
    <property type="term" value="P:proteolysis"/>
    <property type="evidence" value="ECO:0007669"/>
    <property type="project" value="InterPro"/>
</dbReference>
<evidence type="ECO:0000313" key="2">
    <source>
        <dbReference type="EMBL" id="SIM78798.1"/>
    </source>
</evidence>
<dbReference type="SUPFAM" id="SSF55166">
    <property type="entry name" value="Hedgehog/DD-peptidase"/>
    <property type="match status" value="1"/>
</dbReference>
<organism evidence="2 3">
    <name type="scientific">Micromonospora cremea</name>
    <dbReference type="NCBI Taxonomy" id="709881"/>
    <lineage>
        <taxon>Bacteria</taxon>
        <taxon>Bacillati</taxon>
        <taxon>Actinomycetota</taxon>
        <taxon>Actinomycetes</taxon>
        <taxon>Micromonosporales</taxon>
        <taxon>Micromonosporaceae</taxon>
        <taxon>Micromonospora</taxon>
    </lineage>
</organism>
<dbReference type="PANTHER" id="PTHR34385:SF1">
    <property type="entry name" value="PEPTIDOGLYCAN L-ALANYL-D-GLUTAMATE ENDOPEPTIDASE CWLK"/>
    <property type="match status" value="1"/>
</dbReference>
<dbReference type="InterPro" id="IPR052179">
    <property type="entry name" value="DD-CPase-like"/>
</dbReference>
<reference evidence="3" key="1">
    <citation type="submission" date="2016-12" db="EMBL/GenBank/DDBJ databases">
        <authorList>
            <person name="Varghese N."/>
            <person name="Submissions S."/>
        </authorList>
    </citation>
    <scope>NUCLEOTIDE SEQUENCE [LARGE SCALE GENOMIC DNA]</scope>
    <source>
        <strain evidence="3">DSM 45599</strain>
    </source>
</reference>
<keyword evidence="3" id="KW-1185">Reference proteome</keyword>
<dbReference type="InterPro" id="IPR009045">
    <property type="entry name" value="Zn_M74/Hedgehog-like"/>
</dbReference>
<name>A0A1N5W0E5_9ACTN</name>
<accession>A0A1N5W0E5</accession>
<keyword evidence="2" id="KW-0378">Hydrolase</keyword>
<proteinExistence type="predicted"/>
<feature type="domain" description="D-alanyl-D-alanine carboxypeptidase-like core" evidence="1">
    <location>
        <begin position="103"/>
        <end position="183"/>
    </location>
</feature>
<evidence type="ECO:0000313" key="3">
    <source>
        <dbReference type="Proteomes" id="UP000185124"/>
    </source>
</evidence>
<dbReference type="Proteomes" id="UP000185124">
    <property type="component" value="Unassembled WGS sequence"/>
</dbReference>
<protein>
    <submittedName>
        <fullName evidence="2">D-alanyl-D-alanine carboxypeptidase</fullName>
    </submittedName>
</protein>
<dbReference type="InterPro" id="IPR003709">
    <property type="entry name" value="VanY-like_core_dom"/>
</dbReference>
<keyword evidence="2" id="KW-0645">Protease</keyword>
<dbReference type="Gene3D" id="3.30.1380.10">
    <property type="match status" value="1"/>
</dbReference>
<dbReference type="GO" id="GO:0004180">
    <property type="term" value="F:carboxypeptidase activity"/>
    <property type="evidence" value="ECO:0007669"/>
    <property type="project" value="UniProtKB-KW"/>
</dbReference>
<sequence length="213" mass="23471">MLSTVDIEIVVGMSVNATGRAGAILTDRTRDQVYRLVTRLLAVLLTPVAGLVTPGRARHTACQWALALRFPAENLAGLAPPARAAFEAARTLALWRYGELIGLTCGYRDAATQAALYAEEVKRSGSVEAARRWTLPPHESRHVAGVAFDIRPTEGAHWLERYGARYGLYRRYDNEWWHFEYCPDGQPDRLPHPGATASLACGRGDGVVRTDRS</sequence>
<evidence type="ECO:0000259" key="1">
    <source>
        <dbReference type="Pfam" id="PF02557"/>
    </source>
</evidence>
<dbReference type="Pfam" id="PF02557">
    <property type="entry name" value="VanY"/>
    <property type="match status" value="1"/>
</dbReference>
<dbReference type="PANTHER" id="PTHR34385">
    <property type="entry name" value="D-ALANYL-D-ALANINE CARBOXYPEPTIDASE"/>
    <property type="match status" value="1"/>
</dbReference>
<gene>
    <name evidence="2" type="ORF">SAMN04489832_2041</name>
</gene>
<keyword evidence="2" id="KW-0121">Carboxypeptidase</keyword>